<name>A0A5C6ZFG4_9FLAO</name>
<keyword evidence="1" id="KW-0732">Signal</keyword>
<protein>
    <submittedName>
        <fullName evidence="2">DUF2279 domain-containing protein</fullName>
    </submittedName>
</protein>
<gene>
    <name evidence="2" type="ORF">ESY86_11065</name>
</gene>
<evidence type="ECO:0000313" key="3">
    <source>
        <dbReference type="Proteomes" id="UP000321578"/>
    </source>
</evidence>
<sequence length="303" mass="34180">MKKGLVYVMLIALASLSAHSQSRFESFLKPSDSLDTSRRNAVVISEATLASITLIGLNQLWYADYPQSSFKTIDDADEWLQMDKLGHVFSAYQLGKTGANVLNWSGVSKRDQLIYGATLGFGFLTAVEVFDGFSEEWGFSWSDMAANATGTGLYVGQELLWKEQRINLKYSFHQTDFAKQRPDKLGDGLLEELLKDYNGQTYWLSANVHSFFKTSKIPKWINVAIGYGAEGMLTGTNETQTGVFAQQNRQRQFYLSLDVDLTRIKTNSYILKTLFDVFNLIKVPFPTLEFNGKNGIKLHAVYF</sequence>
<dbReference type="InterPro" id="IPR018736">
    <property type="entry name" value="DUF2279_periplasmic_lipo"/>
</dbReference>
<dbReference type="OrthoDB" id="9803535at2"/>
<dbReference type="Proteomes" id="UP000321578">
    <property type="component" value="Unassembled WGS sequence"/>
</dbReference>
<accession>A0A5C6ZFG4</accession>
<evidence type="ECO:0000313" key="2">
    <source>
        <dbReference type="EMBL" id="TXD88774.1"/>
    </source>
</evidence>
<dbReference type="RefSeq" id="WP_147086654.1">
    <property type="nucleotide sequence ID" value="NZ_VORM01000010.1"/>
</dbReference>
<comment type="caution">
    <text evidence="2">The sequence shown here is derived from an EMBL/GenBank/DDBJ whole genome shotgun (WGS) entry which is preliminary data.</text>
</comment>
<dbReference type="Pfam" id="PF10043">
    <property type="entry name" value="DUF2279"/>
    <property type="match status" value="1"/>
</dbReference>
<feature type="chain" id="PRO_5022947648" evidence="1">
    <location>
        <begin position="21"/>
        <end position="303"/>
    </location>
</feature>
<organism evidence="2 3">
    <name type="scientific">Subsaximicrobium wynnwilliamsii</name>
    <dbReference type="NCBI Taxonomy" id="291179"/>
    <lineage>
        <taxon>Bacteria</taxon>
        <taxon>Pseudomonadati</taxon>
        <taxon>Bacteroidota</taxon>
        <taxon>Flavobacteriia</taxon>
        <taxon>Flavobacteriales</taxon>
        <taxon>Flavobacteriaceae</taxon>
        <taxon>Subsaximicrobium</taxon>
    </lineage>
</organism>
<proteinExistence type="predicted"/>
<dbReference type="EMBL" id="VORO01000011">
    <property type="protein sequence ID" value="TXD88774.1"/>
    <property type="molecule type" value="Genomic_DNA"/>
</dbReference>
<reference evidence="2 3" key="1">
    <citation type="submission" date="2019-08" db="EMBL/GenBank/DDBJ databases">
        <title>Genomes of Subsaximicrobium wynnwilliamsii strains.</title>
        <authorList>
            <person name="Bowman J.P."/>
        </authorList>
    </citation>
    <scope>NUCLEOTIDE SEQUENCE [LARGE SCALE GENOMIC DNA]</scope>
    <source>
        <strain evidence="2 3">2-80-2</strain>
    </source>
</reference>
<feature type="signal peptide" evidence="1">
    <location>
        <begin position="1"/>
        <end position="20"/>
    </location>
</feature>
<keyword evidence="3" id="KW-1185">Reference proteome</keyword>
<evidence type="ECO:0000256" key="1">
    <source>
        <dbReference type="SAM" id="SignalP"/>
    </source>
</evidence>
<dbReference type="AlphaFoldDB" id="A0A5C6ZFG4"/>